<dbReference type="EMBL" id="QAYE01000016">
    <property type="protein sequence ID" value="PTW43647.1"/>
    <property type="molecule type" value="Genomic_DNA"/>
</dbReference>
<sequence>MLHTAPTAMALPHAFAPSVAASLVANAVSTLDHNPQVARHYLERLAAMFADDVGNGFADDAAPASGPPAKAKPVKGGLAAWQLRNVVQHIDAYLGATIGVDALAEVARLSTGHFCRAFKVTTGETPHAFLIRQRVRRAQALMLQTDDTLSHIAYACGLTDQAHLTRLFRRVVGATPLIWRRTWQAR</sequence>
<evidence type="ECO:0000256" key="3">
    <source>
        <dbReference type="ARBA" id="ARBA00023163"/>
    </source>
</evidence>
<dbReference type="Gene3D" id="1.10.10.60">
    <property type="entry name" value="Homeodomain-like"/>
    <property type="match status" value="1"/>
</dbReference>
<dbReference type="Proteomes" id="UP000244013">
    <property type="component" value="Unassembled WGS sequence"/>
</dbReference>
<dbReference type="PANTHER" id="PTHR46796">
    <property type="entry name" value="HTH-TYPE TRANSCRIPTIONAL ACTIVATOR RHAS-RELATED"/>
    <property type="match status" value="1"/>
</dbReference>
<name>A0A2T5TWK7_9SPHN</name>
<dbReference type="GO" id="GO:0043565">
    <property type="term" value="F:sequence-specific DNA binding"/>
    <property type="evidence" value="ECO:0007669"/>
    <property type="project" value="InterPro"/>
</dbReference>
<dbReference type="InterPro" id="IPR018060">
    <property type="entry name" value="HTH_AraC"/>
</dbReference>
<dbReference type="SUPFAM" id="SSF46689">
    <property type="entry name" value="Homeodomain-like"/>
    <property type="match status" value="2"/>
</dbReference>
<dbReference type="OrthoDB" id="110167at2"/>
<comment type="caution">
    <text evidence="5">The sequence shown here is derived from an EMBL/GenBank/DDBJ whole genome shotgun (WGS) entry which is preliminary data.</text>
</comment>
<dbReference type="GeneID" id="91007779"/>
<evidence type="ECO:0000256" key="1">
    <source>
        <dbReference type="ARBA" id="ARBA00023015"/>
    </source>
</evidence>
<gene>
    <name evidence="5" type="ORF">C8J25_1168</name>
</gene>
<proteinExistence type="predicted"/>
<keyword evidence="3" id="KW-0804">Transcription</keyword>
<protein>
    <submittedName>
        <fullName evidence="5">AraC family transcriptional regulator</fullName>
    </submittedName>
</protein>
<evidence type="ECO:0000313" key="5">
    <source>
        <dbReference type="EMBL" id="PTW43647.1"/>
    </source>
</evidence>
<keyword evidence="2" id="KW-0238">DNA-binding</keyword>
<dbReference type="InterPro" id="IPR050204">
    <property type="entry name" value="AraC_XylS_family_regulators"/>
</dbReference>
<evidence type="ECO:0000256" key="2">
    <source>
        <dbReference type="ARBA" id="ARBA00023125"/>
    </source>
</evidence>
<evidence type="ECO:0000313" key="6">
    <source>
        <dbReference type="Proteomes" id="UP000244013"/>
    </source>
</evidence>
<dbReference type="InterPro" id="IPR009057">
    <property type="entry name" value="Homeodomain-like_sf"/>
</dbReference>
<keyword evidence="1" id="KW-0805">Transcription regulation</keyword>
<dbReference type="PROSITE" id="PS01124">
    <property type="entry name" value="HTH_ARAC_FAMILY_2"/>
    <property type="match status" value="1"/>
</dbReference>
<dbReference type="PANTHER" id="PTHR46796:SF14">
    <property type="entry name" value="TRANSCRIPTIONAL REGULATORY PROTEIN"/>
    <property type="match status" value="1"/>
</dbReference>
<evidence type="ECO:0000259" key="4">
    <source>
        <dbReference type="PROSITE" id="PS01124"/>
    </source>
</evidence>
<dbReference type="SMART" id="SM00342">
    <property type="entry name" value="HTH_ARAC"/>
    <property type="match status" value="1"/>
</dbReference>
<dbReference type="Pfam" id="PF12833">
    <property type="entry name" value="HTH_18"/>
    <property type="match status" value="1"/>
</dbReference>
<accession>A0A2T5TWK7</accession>
<organism evidence="5 6">
    <name type="scientific">Sphingomonas faeni</name>
    <dbReference type="NCBI Taxonomy" id="185950"/>
    <lineage>
        <taxon>Bacteria</taxon>
        <taxon>Pseudomonadati</taxon>
        <taxon>Pseudomonadota</taxon>
        <taxon>Alphaproteobacteria</taxon>
        <taxon>Sphingomonadales</taxon>
        <taxon>Sphingomonadaceae</taxon>
        <taxon>Sphingomonas</taxon>
    </lineage>
</organism>
<dbReference type="AlphaFoldDB" id="A0A2T5TWK7"/>
<dbReference type="RefSeq" id="WP_107955948.1">
    <property type="nucleotide sequence ID" value="NZ_QAYE01000016.1"/>
</dbReference>
<feature type="domain" description="HTH araC/xylS-type" evidence="4">
    <location>
        <begin position="84"/>
        <end position="182"/>
    </location>
</feature>
<dbReference type="GO" id="GO:0003700">
    <property type="term" value="F:DNA-binding transcription factor activity"/>
    <property type="evidence" value="ECO:0007669"/>
    <property type="project" value="InterPro"/>
</dbReference>
<reference evidence="5 6" key="1">
    <citation type="submission" date="2018-04" db="EMBL/GenBank/DDBJ databases">
        <title>Genomic Encyclopedia of Type Strains, Phase III (KMG-III): the genomes of soil and plant-associated and newly described type strains.</title>
        <authorList>
            <person name="Whitman W."/>
        </authorList>
    </citation>
    <scope>NUCLEOTIDE SEQUENCE [LARGE SCALE GENOMIC DNA]</scope>
    <source>
        <strain evidence="5 6">MA-olki</strain>
    </source>
</reference>